<proteinExistence type="predicted"/>
<dbReference type="Pfam" id="PF13843">
    <property type="entry name" value="DDE_Tnp_1_7"/>
    <property type="match status" value="1"/>
</dbReference>
<organism evidence="2 3">
    <name type="scientific">Dryococelus australis</name>
    <dbReference type="NCBI Taxonomy" id="614101"/>
    <lineage>
        <taxon>Eukaryota</taxon>
        <taxon>Metazoa</taxon>
        <taxon>Ecdysozoa</taxon>
        <taxon>Arthropoda</taxon>
        <taxon>Hexapoda</taxon>
        <taxon>Insecta</taxon>
        <taxon>Pterygota</taxon>
        <taxon>Neoptera</taxon>
        <taxon>Polyneoptera</taxon>
        <taxon>Phasmatodea</taxon>
        <taxon>Verophasmatodea</taxon>
        <taxon>Anareolatae</taxon>
        <taxon>Phasmatidae</taxon>
        <taxon>Eurycanthinae</taxon>
        <taxon>Dryococelus</taxon>
    </lineage>
</organism>
<accession>A0ABQ9HZS6</accession>
<dbReference type="InterPro" id="IPR029526">
    <property type="entry name" value="PGBD"/>
</dbReference>
<dbReference type="Proteomes" id="UP001159363">
    <property type="component" value="Chromosome 3"/>
</dbReference>
<gene>
    <name evidence="2" type="ORF">PR048_009394</name>
</gene>
<dbReference type="EMBL" id="JARBHB010000003">
    <property type="protein sequence ID" value="KAJ8889889.1"/>
    <property type="molecule type" value="Genomic_DNA"/>
</dbReference>
<reference evidence="2 3" key="1">
    <citation type="submission" date="2023-02" db="EMBL/GenBank/DDBJ databases">
        <title>LHISI_Scaffold_Assembly.</title>
        <authorList>
            <person name="Stuart O.P."/>
            <person name="Cleave R."/>
            <person name="Magrath M.J.L."/>
            <person name="Mikheyev A.S."/>
        </authorList>
    </citation>
    <scope>NUCLEOTIDE SEQUENCE [LARGE SCALE GENOMIC DNA]</scope>
    <source>
        <strain evidence="2">Daus_M_001</strain>
        <tissue evidence="2">Leg muscle</tissue>
    </source>
</reference>
<feature type="domain" description="PiggyBac transposable element-derived protein" evidence="1">
    <location>
        <begin position="168"/>
        <end position="219"/>
    </location>
</feature>
<evidence type="ECO:0000313" key="2">
    <source>
        <dbReference type="EMBL" id="KAJ8889889.1"/>
    </source>
</evidence>
<evidence type="ECO:0000259" key="1">
    <source>
        <dbReference type="Pfam" id="PF13843"/>
    </source>
</evidence>
<name>A0ABQ9HZS6_9NEOP</name>
<protein>
    <recommendedName>
        <fullName evidence="1">PiggyBac transposable element-derived protein domain-containing protein</fullName>
    </recommendedName>
</protein>
<sequence length="222" mass="26135">MTKVRKYLMRQQKTVTIKQIQKYLFLARRIKMNHLQIMTYSFDITRICCFSETTTNSQRFLPLQVVRVLIILSLNFQVLQVMPEYTNQKRLASHGDFLLIGKLLNVFYITPTKKLQYLLQSMVPKMYSANIHSIQILLNYKHSLYSSPTMKIHVLCLPRTELTRYNEKNRLIFLLAALRFDDANTRDEWKETDPLAGISQVFNKLVTNSQSNYTCGQYTTKC</sequence>
<evidence type="ECO:0000313" key="3">
    <source>
        <dbReference type="Proteomes" id="UP001159363"/>
    </source>
</evidence>
<keyword evidence="3" id="KW-1185">Reference proteome</keyword>
<comment type="caution">
    <text evidence="2">The sequence shown here is derived from an EMBL/GenBank/DDBJ whole genome shotgun (WGS) entry which is preliminary data.</text>
</comment>